<proteinExistence type="predicted"/>
<name>S3N4D3_9GAMM</name>
<reference evidence="1 2" key="1">
    <citation type="submission" date="2013-06" db="EMBL/GenBank/DDBJ databases">
        <title>The Genome Sequence of Acinetobacter rudis CIP 110305.</title>
        <authorList>
            <consortium name="The Broad Institute Genome Sequencing Platform"/>
            <consortium name="The Broad Institute Genome Sequencing Center for Infectious Disease"/>
            <person name="Cerqueira G."/>
            <person name="Feldgarden M."/>
            <person name="Courvalin P."/>
            <person name="Perichon B."/>
            <person name="Grillot-Courvalin C."/>
            <person name="Clermont D."/>
            <person name="Rocha E."/>
            <person name="Yoon E.-J."/>
            <person name="Nemec A."/>
            <person name="Young S.K."/>
            <person name="Zeng Q."/>
            <person name="Gargeya S."/>
            <person name="Fitzgerald M."/>
            <person name="Abouelleil A."/>
            <person name="Alvarado L."/>
            <person name="Berlin A.M."/>
            <person name="Chapman S.B."/>
            <person name="Dewar J."/>
            <person name="Goldberg J."/>
            <person name="Griggs A."/>
            <person name="Gujja S."/>
            <person name="Hansen M."/>
            <person name="Howarth C."/>
            <person name="Imamovic A."/>
            <person name="Larimer J."/>
            <person name="McCowan C."/>
            <person name="Murphy C."/>
            <person name="Pearson M."/>
            <person name="Priest M."/>
            <person name="Roberts A."/>
            <person name="Saif S."/>
            <person name="Shea T."/>
            <person name="Sykes S."/>
            <person name="Wortman J."/>
            <person name="Nusbaum C."/>
            <person name="Birren B."/>
        </authorList>
    </citation>
    <scope>NUCLEOTIDE SEQUENCE [LARGE SCALE GENOMIC DNA]</scope>
    <source>
        <strain evidence="1 2">CIP 110305</strain>
    </source>
</reference>
<protein>
    <submittedName>
        <fullName evidence="1">Uncharacterized protein</fullName>
    </submittedName>
</protein>
<organism evidence="1 2">
    <name type="scientific">Acinetobacter rudis CIP 110305</name>
    <dbReference type="NCBI Taxonomy" id="421052"/>
    <lineage>
        <taxon>Bacteria</taxon>
        <taxon>Pseudomonadati</taxon>
        <taxon>Pseudomonadota</taxon>
        <taxon>Gammaproteobacteria</taxon>
        <taxon>Moraxellales</taxon>
        <taxon>Moraxellaceae</taxon>
        <taxon>Acinetobacter</taxon>
    </lineage>
</organism>
<dbReference type="EMBL" id="ATGI01000017">
    <property type="protein sequence ID" value="EPF74662.1"/>
    <property type="molecule type" value="Genomic_DNA"/>
</dbReference>
<evidence type="ECO:0000313" key="2">
    <source>
        <dbReference type="Proteomes" id="UP000014568"/>
    </source>
</evidence>
<gene>
    <name evidence="1" type="ORF">F945_01429</name>
</gene>
<dbReference type="Proteomes" id="UP000014568">
    <property type="component" value="Unassembled WGS sequence"/>
</dbReference>
<dbReference type="HOGENOM" id="CLU_190413_1_0_6"/>
<comment type="caution">
    <text evidence="1">The sequence shown here is derived from an EMBL/GenBank/DDBJ whole genome shotgun (WGS) entry which is preliminary data.</text>
</comment>
<accession>S3N4D3</accession>
<dbReference type="AlphaFoldDB" id="S3N4D3"/>
<sequence>MNICLGGPWHGSKILKDNNEDELYFKARDKSGALITYNKTEIKLGSRLHVFWVESTLTFQQTNDLLNSTLRTFR</sequence>
<keyword evidence="2" id="KW-1185">Reference proteome</keyword>
<evidence type="ECO:0000313" key="1">
    <source>
        <dbReference type="EMBL" id="EPF74662.1"/>
    </source>
</evidence>